<evidence type="ECO:0000256" key="1">
    <source>
        <dbReference type="ARBA" id="ARBA00022729"/>
    </source>
</evidence>
<dbReference type="Pfam" id="PF13447">
    <property type="entry name" value="Multi-haem_cyto"/>
    <property type="match status" value="1"/>
</dbReference>
<dbReference type="SUPFAM" id="SSF48695">
    <property type="entry name" value="Multiheme cytochromes"/>
    <property type="match status" value="1"/>
</dbReference>
<gene>
    <name evidence="5" type="ORF">BOW53_03210</name>
</gene>
<feature type="domain" description="Cytochrome c-552/4" evidence="4">
    <location>
        <begin position="25"/>
        <end position="70"/>
    </location>
</feature>
<evidence type="ECO:0000313" key="6">
    <source>
        <dbReference type="Proteomes" id="UP000191110"/>
    </source>
</evidence>
<evidence type="ECO:0000256" key="3">
    <source>
        <dbReference type="SAM" id="SignalP"/>
    </source>
</evidence>
<dbReference type="OrthoDB" id="9814800at2"/>
<feature type="chain" id="PRO_5012006895" evidence="3">
    <location>
        <begin position="24"/>
        <end position="483"/>
    </location>
</feature>
<dbReference type="Gene3D" id="1.10.780.10">
    <property type="entry name" value="Hydroxylamine Oxidoreductase, Chain A, domain 1"/>
    <property type="match status" value="1"/>
</dbReference>
<proteinExistence type="predicted"/>
<feature type="signal peptide" evidence="3">
    <location>
        <begin position="1"/>
        <end position="23"/>
    </location>
</feature>
<dbReference type="AlphaFoldDB" id="A0A1T2L924"/>
<evidence type="ECO:0000259" key="4">
    <source>
        <dbReference type="Pfam" id="PF13435"/>
    </source>
</evidence>
<protein>
    <submittedName>
        <fullName evidence="5">Hydroxylamine oxidoreductase</fullName>
    </submittedName>
</protein>
<keyword evidence="6" id="KW-1185">Reference proteome</keyword>
<name>A0A1T2L924_9GAMM</name>
<comment type="caution">
    <text evidence="5">The sequence shown here is derived from an EMBL/GenBank/DDBJ whole genome shotgun (WGS) entry which is preliminary data.</text>
</comment>
<dbReference type="RefSeq" id="WP_078482645.1">
    <property type="nucleotide sequence ID" value="NZ_MPRL01000008.1"/>
</dbReference>
<accession>A0A1T2L924</accession>
<dbReference type="EMBL" id="MPRL01000008">
    <property type="protein sequence ID" value="OOZ41532.1"/>
    <property type="molecule type" value="Genomic_DNA"/>
</dbReference>
<feature type="region of interest" description="Disordered" evidence="2">
    <location>
        <begin position="455"/>
        <end position="483"/>
    </location>
</feature>
<dbReference type="PANTHER" id="PTHR35038">
    <property type="entry name" value="DISSIMILATORY SULFITE REDUCTASE SIRA"/>
    <property type="match status" value="1"/>
</dbReference>
<sequence>MTSYIKIVGAALILLMMQGASWAAVKAPPKQMSQETKECVKCHKKNNPGLVQMWGSSRHYGANVGCYECHQADAKDPDAFIHDEKKVKKHISIIVSPKDCSNCHENEAKEMQKSHHSEAGKIMGSLDNLLAEVIEGDNGMVTPGFPDGISAAAVNGCWQCHGSTVKVLKDGQLDPATWPNTGIGRINPDGSKGTCAACHSRHSFSVAQSRQPENCGKCHMGPDHPQIEIYNESKHGIAYRANREKMNLDSSKWIPGEDYWAAPTCATCHMSETKNQPVTHDVGDRLSWNNRPPVSKKQGWVKGTMGWEERRDNMKDVCQSCHEEGWVENWYIQYDGLVEMYNRKFGKPGVKLMKAAKPLMKGPKFSHKLDFVWFELWHHEGRRARMAASMMGPDITHWEGTYDLGKNFYTEMVPELRELIEHGMHGSAADKKAAKNLAKVLDEVLNHDSHKWFLGKEDPKKAAERKKRQADFKARYKKTGGSR</sequence>
<evidence type="ECO:0000313" key="5">
    <source>
        <dbReference type="EMBL" id="OOZ41532.1"/>
    </source>
</evidence>
<keyword evidence="1 3" id="KW-0732">Signal</keyword>
<dbReference type="Gene3D" id="1.20.850.10">
    <property type="entry name" value="Hydroxylamine Oxidoreductase, Chain A, domain 2"/>
    <property type="match status" value="1"/>
</dbReference>
<evidence type="ECO:0000256" key="2">
    <source>
        <dbReference type="SAM" id="MobiDB-lite"/>
    </source>
</evidence>
<reference evidence="5 6" key="1">
    <citation type="submission" date="2016-11" db="EMBL/GenBank/DDBJ databases">
        <title>Mixed transmission modes and dynamic genome evolution in an obligate animal-bacterial symbiosis.</title>
        <authorList>
            <person name="Russell S.L."/>
            <person name="Corbett-Detig R.B."/>
            <person name="Cavanaugh C.M."/>
        </authorList>
    </citation>
    <scope>NUCLEOTIDE SEQUENCE [LARGE SCALE GENOMIC DNA]</scope>
    <source>
        <strain evidence="5">Sveles-Q1</strain>
    </source>
</reference>
<dbReference type="Pfam" id="PF13435">
    <property type="entry name" value="Cytochrome_C554"/>
    <property type="match status" value="1"/>
</dbReference>
<dbReference type="InterPro" id="IPR036280">
    <property type="entry name" value="Multihaem_cyt_sf"/>
</dbReference>
<dbReference type="Proteomes" id="UP000191110">
    <property type="component" value="Unassembled WGS sequence"/>
</dbReference>
<dbReference type="InterPro" id="IPR023155">
    <property type="entry name" value="Cyt_c-552/4"/>
</dbReference>
<organism evidence="5 6">
    <name type="scientific">Solemya pervernicosa gill symbiont</name>
    <dbReference type="NCBI Taxonomy" id="642797"/>
    <lineage>
        <taxon>Bacteria</taxon>
        <taxon>Pseudomonadati</taxon>
        <taxon>Pseudomonadota</taxon>
        <taxon>Gammaproteobacteria</taxon>
        <taxon>sulfur-oxidizing symbionts</taxon>
    </lineage>
</organism>
<dbReference type="InterPro" id="IPR051829">
    <property type="entry name" value="Multiheme_Cytochr_ET"/>
</dbReference>